<organism evidence="3">
    <name type="scientific">Callorhinchus milii</name>
    <name type="common">Ghost shark</name>
    <dbReference type="NCBI Taxonomy" id="7868"/>
    <lineage>
        <taxon>Eukaryota</taxon>
        <taxon>Metazoa</taxon>
        <taxon>Chordata</taxon>
        <taxon>Craniata</taxon>
        <taxon>Vertebrata</taxon>
        <taxon>Chondrichthyes</taxon>
        <taxon>Holocephali</taxon>
        <taxon>Chimaeriformes</taxon>
        <taxon>Callorhinchidae</taxon>
        <taxon>Callorhinchus</taxon>
    </lineage>
</organism>
<evidence type="ECO:0000259" key="2">
    <source>
        <dbReference type="PROSITE" id="PS00028"/>
    </source>
</evidence>
<sequence length="301" mass="34366">LFAPVFPTSAVRCGEPNCWESGVKRLLGFAVGGGGEEEEEEMLHGAEEEAGELRASPFTFRSRRIRLDRDDELFEDGDIHRHLYLQDAITSVAEEVQRAKISVFCCHIAGCSQLFDTLENYEHHYNTFHRNVCSSCKRSFPSSHLLDIHILEWHDSLFQILAAKQNMYQCLVESCMEKFKSYGDRRKHLVNVHSYPPDFRFDKQKITKRAHKKKNKNPHDMDVKTAKHEKKHSDVCGSISGEPMEQGSVEMTEAESEPMSRVEQPAATTTQGGSRFSYRVPATICFGHGSVRGFKNPRKKR</sequence>
<feature type="non-terminal residue" evidence="3">
    <location>
        <position position="1"/>
    </location>
</feature>
<dbReference type="SMART" id="SM00355">
    <property type="entry name" value="ZnF_C2H2"/>
    <property type="match status" value="3"/>
</dbReference>
<feature type="region of interest" description="Disordered" evidence="1">
    <location>
        <begin position="209"/>
        <end position="275"/>
    </location>
</feature>
<evidence type="ECO:0000256" key="1">
    <source>
        <dbReference type="SAM" id="MobiDB-lite"/>
    </source>
</evidence>
<dbReference type="PANTHER" id="PTHR21354:SF0">
    <property type="entry name" value="ZINC FINGER PROTEIN 511"/>
    <property type="match status" value="1"/>
</dbReference>
<dbReference type="AlphaFoldDB" id="V9L7K0"/>
<dbReference type="EMBL" id="JW875307">
    <property type="protein sequence ID" value="AFP07824.1"/>
    <property type="molecule type" value="mRNA"/>
</dbReference>
<accession>V9L7K0</accession>
<dbReference type="InterPro" id="IPR013087">
    <property type="entry name" value="Znf_C2H2_type"/>
</dbReference>
<name>V9L7K0_CALMI</name>
<evidence type="ECO:0000313" key="3">
    <source>
        <dbReference type="EMBL" id="AFP07824.1"/>
    </source>
</evidence>
<protein>
    <submittedName>
        <fullName evidence="3">Zinc finger protein 511</fullName>
    </submittedName>
</protein>
<dbReference type="PROSITE" id="PS00028">
    <property type="entry name" value="ZINC_FINGER_C2H2_1"/>
    <property type="match status" value="3"/>
</dbReference>
<feature type="compositionally biased region" description="Basic and acidic residues" evidence="1">
    <location>
        <begin position="217"/>
        <end position="234"/>
    </location>
</feature>
<feature type="domain" description="C2H2-type" evidence="2">
    <location>
        <begin position="106"/>
        <end position="129"/>
    </location>
</feature>
<dbReference type="PANTHER" id="PTHR21354">
    <property type="entry name" value="ZINC FINGER PROTEIN 511"/>
    <property type="match status" value="1"/>
</dbReference>
<dbReference type="InterPro" id="IPR039258">
    <property type="entry name" value="ZNF511"/>
</dbReference>
<proteinExistence type="evidence at transcript level"/>
<feature type="domain" description="C2H2-type" evidence="2">
    <location>
        <begin position="133"/>
        <end position="154"/>
    </location>
</feature>
<feature type="domain" description="C2H2-type" evidence="2">
    <location>
        <begin position="170"/>
        <end position="193"/>
    </location>
</feature>
<reference evidence="3" key="1">
    <citation type="journal article" date="2014" name="Nature">
        <title>Elephant shark genome provides unique insights into gnathostome evolution.</title>
        <authorList>
            <consortium name="International Elephant Shark Genome Sequencing Consortium"/>
            <person name="Venkatesh B."/>
            <person name="Lee A.P."/>
            <person name="Ravi V."/>
            <person name="Maurya A.K."/>
            <person name="Lian M.M."/>
            <person name="Swann J.B."/>
            <person name="Ohta Y."/>
            <person name="Flajnik M.F."/>
            <person name="Sutoh Y."/>
            <person name="Kasahara M."/>
            <person name="Hoon S."/>
            <person name="Gangu V."/>
            <person name="Roy S.W."/>
            <person name="Irimia M."/>
            <person name="Korzh V."/>
            <person name="Kondrychyn I."/>
            <person name="Lim Z.W."/>
            <person name="Tay B.H."/>
            <person name="Tohari S."/>
            <person name="Kong K.W."/>
            <person name="Ho S."/>
            <person name="Lorente-Galdos B."/>
            <person name="Quilez J."/>
            <person name="Marques-Bonet T."/>
            <person name="Raney B.J."/>
            <person name="Ingham P.W."/>
            <person name="Tay A."/>
            <person name="Hillier L.W."/>
            <person name="Minx P."/>
            <person name="Boehm T."/>
            <person name="Wilson R.K."/>
            <person name="Brenner S."/>
            <person name="Warren W.C."/>
        </authorList>
    </citation>
    <scope>NUCLEOTIDE SEQUENCE</scope>
    <source>
        <tissue evidence="3">Testis</tissue>
    </source>
</reference>